<accession>A0A381NK75</accession>
<dbReference type="InterPro" id="IPR004364">
    <property type="entry name" value="Aa-tRNA-synt_II"/>
</dbReference>
<dbReference type="InterPro" id="IPR004522">
    <property type="entry name" value="Asn-tRNA-ligase"/>
</dbReference>
<comment type="similarity">
    <text evidence="1">Belongs to the class-II aminoacyl-tRNA synthetase family.</text>
</comment>
<dbReference type="NCBIfam" id="TIGR00457">
    <property type="entry name" value="asnS"/>
    <property type="match status" value="1"/>
</dbReference>
<dbReference type="AlphaFoldDB" id="A0A381NK75"/>
<dbReference type="PROSITE" id="PS50862">
    <property type="entry name" value="AA_TRNA_LIGASE_II"/>
    <property type="match status" value="1"/>
</dbReference>
<sequence>VFCTRRAVGGRMEYPEFPDHSRFTPVASVLTGAGKGEVTVRGWVYRTRSSGKLAFVVIRDATGILQCTISQAKVPEGDFIAACKALRESSVIVTGTPAADDRAPSGFELRATRFEVLHYAETFPITKDLGDEHLLDNRHLWLRSRPMVDALKVRATAFGAFRAFWDSQGYTEVQSPSFVSGACEGGSALFDAFYSDESAKDGKAFYAHLSQSWQLYAEATMFGLERIYTLAPSFRAEKSRTRRHLTEFWHAEVEAAWVHNEQMMTQEEAMLAAIIAAVLANNRPELERLGRDPVILETVKPPFERMKYAEVLEQLNGMGFDLAWGDDFGYREEKALTQERSQPLYITHFPREKGFYHRPDPAEPKSLVCHDLLAPEGYGEIIGGGERVWSPEELTERITEEGMDPESYGWYLDLRKFGSVPHSGFGLGLDRLVAWLCGAEHIRDVIAFPRTMRRTTP</sequence>
<dbReference type="InterPro" id="IPR004365">
    <property type="entry name" value="NA-bd_OB_tRNA"/>
</dbReference>
<keyword evidence="7" id="KW-0030">Aminoacyl-tRNA synthetase</keyword>
<dbReference type="NCBIfam" id="NF003037">
    <property type="entry name" value="PRK03932.1"/>
    <property type="match status" value="1"/>
</dbReference>
<gene>
    <name evidence="9" type="ORF">METZ01_LOCUS7876</name>
</gene>
<dbReference type="SUPFAM" id="SSF50249">
    <property type="entry name" value="Nucleic acid-binding proteins"/>
    <property type="match status" value="1"/>
</dbReference>
<feature type="non-terminal residue" evidence="9">
    <location>
        <position position="1"/>
    </location>
</feature>
<dbReference type="Pfam" id="PF01336">
    <property type="entry name" value="tRNA_anti-codon"/>
    <property type="match status" value="1"/>
</dbReference>
<evidence type="ECO:0000313" key="9">
    <source>
        <dbReference type="EMBL" id="SUZ55022.1"/>
    </source>
</evidence>
<evidence type="ECO:0000256" key="3">
    <source>
        <dbReference type="ARBA" id="ARBA00022598"/>
    </source>
</evidence>
<dbReference type="EMBL" id="UINC01000422">
    <property type="protein sequence ID" value="SUZ55022.1"/>
    <property type="molecule type" value="Genomic_DNA"/>
</dbReference>
<keyword evidence="6" id="KW-0648">Protein biosynthesis</keyword>
<evidence type="ECO:0000256" key="4">
    <source>
        <dbReference type="ARBA" id="ARBA00022741"/>
    </source>
</evidence>
<evidence type="ECO:0000256" key="2">
    <source>
        <dbReference type="ARBA" id="ARBA00012816"/>
    </source>
</evidence>
<organism evidence="9">
    <name type="scientific">marine metagenome</name>
    <dbReference type="NCBI Taxonomy" id="408172"/>
    <lineage>
        <taxon>unclassified sequences</taxon>
        <taxon>metagenomes</taxon>
        <taxon>ecological metagenomes</taxon>
    </lineage>
</organism>
<dbReference type="InterPro" id="IPR012340">
    <property type="entry name" value="NA-bd_OB-fold"/>
</dbReference>
<evidence type="ECO:0000259" key="8">
    <source>
        <dbReference type="PROSITE" id="PS50862"/>
    </source>
</evidence>
<dbReference type="SUPFAM" id="SSF55681">
    <property type="entry name" value="Class II aaRS and biotin synthetases"/>
    <property type="match status" value="1"/>
</dbReference>
<dbReference type="InterPro" id="IPR006195">
    <property type="entry name" value="aa-tRNA-synth_II"/>
</dbReference>
<dbReference type="Pfam" id="PF00152">
    <property type="entry name" value="tRNA-synt_2"/>
    <property type="match status" value="1"/>
</dbReference>
<dbReference type="GO" id="GO:0006421">
    <property type="term" value="P:asparaginyl-tRNA aminoacylation"/>
    <property type="evidence" value="ECO:0007669"/>
    <property type="project" value="InterPro"/>
</dbReference>
<dbReference type="GO" id="GO:0004816">
    <property type="term" value="F:asparagine-tRNA ligase activity"/>
    <property type="evidence" value="ECO:0007669"/>
    <property type="project" value="UniProtKB-EC"/>
</dbReference>
<evidence type="ECO:0000256" key="5">
    <source>
        <dbReference type="ARBA" id="ARBA00022840"/>
    </source>
</evidence>
<keyword evidence="4" id="KW-0547">Nucleotide-binding</keyword>
<dbReference type="Gene3D" id="2.40.50.140">
    <property type="entry name" value="Nucleic acid-binding proteins"/>
    <property type="match status" value="1"/>
</dbReference>
<dbReference type="PRINTS" id="PR01042">
    <property type="entry name" value="TRNASYNTHASP"/>
</dbReference>
<name>A0A381NK75_9ZZZZ</name>
<dbReference type="EC" id="6.1.1.22" evidence="2"/>
<protein>
    <recommendedName>
        <fullName evidence="2">asparagine--tRNA ligase</fullName>
        <ecNumber evidence="2">6.1.1.22</ecNumber>
    </recommendedName>
</protein>
<dbReference type="GO" id="GO:0005524">
    <property type="term" value="F:ATP binding"/>
    <property type="evidence" value="ECO:0007669"/>
    <property type="project" value="UniProtKB-KW"/>
</dbReference>
<reference evidence="9" key="1">
    <citation type="submission" date="2018-05" db="EMBL/GenBank/DDBJ databases">
        <authorList>
            <person name="Lanie J.A."/>
            <person name="Ng W.-L."/>
            <person name="Kazmierczak K.M."/>
            <person name="Andrzejewski T.M."/>
            <person name="Davidsen T.M."/>
            <person name="Wayne K.J."/>
            <person name="Tettelin H."/>
            <person name="Glass J.I."/>
            <person name="Rusch D."/>
            <person name="Podicherti R."/>
            <person name="Tsui H.-C.T."/>
            <person name="Winkler M.E."/>
        </authorList>
    </citation>
    <scope>NUCLEOTIDE SEQUENCE</scope>
</reference>
<dbReference type="PANTHER" id="PTHR22594">
    <property type="entry name" value="ASPARTYL/LYSYL-TRNA SYNTHETASE"/>
    <property type="match status" value="1"/>
</dbReference>
<dbReference type="PANTHER" id="PTHR22594:SF34">
    <property type="entry name" value="ASPARAGINE--TRNA LIGASE, MITOCHONDRIAL-RELATED"/>
    <property type="match status" value="1"/>
</dbReference>
<evidence type="ECO:0000256" key="6">
    <source>
        <dbReference type="ARBA" id="ARBA00022917"/>
    </source>
</evidence>
<evidence type="ECO:0000256" key="7">
    <source>
        <dbReference type="ARBA" id="ARBA00023146"/>
    </source>
</evidence>
<dbReference type="GO" id="GO:0003676">
    <property type="term" value="F:nucleic acid binding"/>
    <property type="evidence" value="ECO:0007669"/>
    <property type="project" value="InterPro"/>
</dbReference>
<keyword evidence="3" id="KW-0436">Ligase</keyword>
<evidence type="ECO:0000256" key="1">
    <source>
        <dbReference type="ARBA" id="ARBA00008226"/>
    </source>
</evidence>
<dbReference type="InterPro" id="IPR002312">
    <property type="entry name" value="Asp/Asn-tRNA-synth_IIb"/>
</dbReference>
<dbReference type="InterPro" id="IPR045864">
    <property type="entry name" value="aa-tRNA-synth_II/BPL/LPL"/>
</dbReference>
<feature type="domain" description="Aminoacyl-transfer RNA synthetases class-II family profile" evidence="8">
    <location>
        <begin position="160"/>
        <end position="457"/>
    </location>
</feature>
<keyword evidence="5" id="KW-0067">ATP-binding</keyword>
<proteinExistence type="inferred from homology"/>
<dbReference type="Gene3D" id="3.30.930.10">
    <property type="entry name" value="Bira Bifunctional Protein, Domain 2"/>
    <property type="match status" value="1"/>
</dbReference>